<evidence type="ECO:0000313" key="2">
    <source>
        <dbReference type="Proteomes" id="UP001497700"/>
    </source>
</evidence>
<proteinExistence type="predicted"/>
<evidence type="ECO:0000313" key="1">
    <source>
        <dbReference type="EMBL" id="KAI4859536.1"/>
    </source>
</evidence>
<accession>A0ACB9YJF7</accession>
<organism evidence="1 2">
    <name type="scientific">Hypoxylon rubiginosum</name>
    <dbReference type="NCBI Taxonomy" id="110542"/>
    <lineage>
        <taxon>Eukaryota</taxon>
        <taxon>Fungi</taxon>
        <taxon>Dikarya</taxon>
        <taxon>Ascomycota</taxon>
        <taxon>Pezizomycotina</taxon>
        <taxon>Sordariomycetes</taxon>
        <taxon>Xylariomycetidae</taxon>
        <taxon>Xylariales</taxon>
        <taxon>Hypoxylaceae</taxon>
        <taxon>Hypoxylon</taxon>
    </lineage>
</organism>
<sequence length="383" mass="43391">MDTERLKQLEKAEEELRRRRERGRLAQRAFRKRQGKVPQDKRDETQRLKAAIGEIIRVASCDDRPELLRVIADAAVVAGLDTRMVADGSNGEDREQTSTDPSSPLPVSRNTKFSDGVLSIETRTDSQTSHDPADSESGWELESQMAALQKPRMILGRISPRLDYGLWFDTNRYVRIDDPPSDIVPYLGEGKSTFAGHIFWACGEYLLGLCRSVESNESANPRAAREATEKIWNMVQHSPPLHNVRYIRALAEARAEFRDRGYIEGNNPAGEVDSAKNIQNLVAADYESRGEDTTGWLTPPGVEIYLRKRMSQESFKHFEYLLQLVDSHHDCPLIELVRSLVQDLATSYICFGDGPRWHPDRISAIFSRKFQDAPAEIATEFIS</sequence>
<gene>
    <name evidence="1" type="ORF">F4820DRAFT_157677</name>
</gene>
<dbReference type="EMBL" id="MU393627">
    <property type="protein sequence ID" value="KAI4859536.1"/>
    <property type="molecule type" value="Genomic_DNA"/>
</dbReference>
<comment type="caution">
    <text evidence="1">The sequence shown here is derived from an EMBL/GenBank/DDBJ whole genome shotgun (WGS) entry which is preliminary data.</text>
</comment>
<protein>
    <submittedName>
        <fullName evidence="1">Uncharacterized protein</fullName>
    </submittedName>
</protein>
<name>A0ACB9YJF7_9PEZI</name>
<dbReference type="Proteomes" id="UP001497700">
    <property type="component" value="Unassembled WGS sequence"/>
</dbReference>
<reference evidence="1 2" key="1">
    <citation type="journal article" date="2022" name="New Phytol.">
        <title>Ecological generalism drives hyperdiversity of secondary metabolite gene clusters in xylarialean endophytes.</title>
        <authorList>
            <person name="Franco M.E.E."/>
            <person name="Wisecaver J.H."/>
            <person name="Arnold A.E."/>
            <person name="Ju Y.M."/>
            <person name="Slot J.C."/>
            <person name="Ahrendt S."/>
            <person name="Moore L.P."/>
            <person name="Eastman K.E."/>
            <person name="Scott K."/>
            <person name="Konkel Z."/>
            <person name="Mondo S.J."/>
            <person name="Kuo A."/>
            <person name="Hayes R.D."/>
            <person name="Haridas S."/>
            <person name="Andreopoulos B."/>
            <person name="Riley R."/>
            <person name="LaButti K."/>
            <person name="Pangilinan J."/>
            <person name="Lipzen A."/>
            <person name="Amirebrahimi M."/>
            <person name="Yan J."/>
            <person name="Adam C."/>
            <person name="Keymanesh K."/>
            <person name="Ng V."/>
            <person name="Louie K."/>
            <person name="Northen T."/>
            <person name="Drula E."/>
            <person name="Henrissat B."/>
            <person name="Hsieh H.M."/>
            <person name="Youens-Clark K."/>
            <person name="Lutzoni F."/>
            <person name="Miadlikowska J."/>
            <person name="Eastwood D.C."/>
            <person name="Hamelin R.C."/>
            <person name="Grigoriev I.V."/>
            <person name="U'Ren J.M."/>
        </authorList>
    </citation>
    <scope>NUCLEOTIDE SEQUENCE [LARGE SCALE GENOMIC DNA]</scope>
    <source>
        <strain evidence="1 2">CBS 119005</strain>
    </source>
</reference>
<keyword evidence="2" id="KW-1185">Reference proteome</keyword>